<organism evidence="1 2">
    <name type="scientific">Ascoidea rubescens DSM 1968</name>
    <dbReference type="NCBI Taxonomy" id="1344418"/>
    <lineage>
        <taxon>Eukaryota</taxon>
        <taxon>Fungi</taxon>
        <taxon>Dikarya</taxon>
        <taxon>Ascomycota</taxon>
        <taxon>Saccharomycotina</taxon>
        <taxon>Saccharomycetes</taxon>
        <taxon>Ascoideaceae</taxon>
        <taxon>Ascoidea</taxon>
    </lineage>
</organism>
<keyword evidence="2" id="KW-1185">Reference proteome</keyword>
<dbReference type="Pfam" id="PF07961">
    <property type="entry name" value="MBA1"/>
    <property type="match status" value="1"/>
</dbReference>
<dbReference type="InParanoid" id="A0A1D2VNU7"/>
<dbReference type="GO" id="GO:0032979">
    <property type="term" value="P:protein insertion into mitochondrial inner membrane from matrix"/>
    <property type="evidence" value="ECO:0007669"/>
    <property type="project" value="EnsemblFungi"/>
</dbReference>
<evidence type="ECO:0000313" key="1">
    <source>
        <dbReference type="EMBL" id="ODV63225.1"/>
    </source>
</evidence>
<evidence type="ECO:0000313" key="2">
    <source>
        <dbReference type="Proteomes" id="UP000095038"/>
    </source>
</evidence>
<gene>
    <name evidence="1" type="ORF">ASCRUDRAFT_73130</name>
</gene>
<accession>A0A1D2VNU7</accession>
<dbReference type="Proteomes" id="UP000095038">
    <property type="component" value="Unassembled WGS sequence"/>
</dbReference>
<sequence length="288" mass="33485">MRETLFRLNNLLDGLCVNRYRGFLNSTIAASRTPSHNFVLVQQKRYNSQKSKQRIGINQLGIMFDIYIPPSYSSYPNFFKHPSVFVRNLLRRYYLLGLNTLQIASARFQGGLKPKFLLWKNQAIESYIKVNQSFVGKDLTISSNYSTIWVQDALNKRIQSLPKNVYFDWKLIKFNKNPKLVTFMPFLIPGEPLDKVLIVYKFDTIQRVIKYNLKNNQMDKKDRNVNEYLGFIVDIDNNNVLLTGSLFESSIYDKVNLGQSKLPGTCMKVHGDIFRTSNKELELALVKK</sequence>
<dbReference type="RefSeq" id="XP_020049532.1">
    <property type="nucleotide sequence ID" value="XM_020192161.1"/>
</dbReference>
<dbReference type="GO" id="GO:0070131">
    <property type="term" value="P:positive regulation of mitochondrial translation"/>
    <property type="evidence" value="ECO:0007669"/>
    <property type="project" value="EnsemblFungi"/>
</dbReference>
<dbReference type="FunCoup" id="A0A1D2VNU7">
    <property type="interactions" value="59"/>
</dbReference>
<protein>
    <submittedName>
        <fullName evidence="1">MBA1-like protein</fullName>
    </submittedName>
</protein>
<dbReference type="AlphaFoldDB" id="A0A1D2VNU7"/>
<dbReference type="GO" id="GO:0097177">
    <property type="term" value="F:mitochondrial ribosome binding"/>
    <property type="evidence" value="ECO:0007669"/>
    <property type="project" value="EnsemblFungi"/>
</dbReference>
<proteinExistence type="predicted"/>
<dbReference type="InterPro" id="IPR024621">
    <property type="entry name" value="Mba1"/>
</dbReference>
<dbReference type="GO" id="GO:0005743">
    <property type="term" value="C:mitochondrial inner membrane"/>
    <property type="evidence" value="ECO:0007669"/>
    <property type="project" value="EnsemblFungi"/>
</dbReference>
<dbReference type="Gene3D" id="3.10.450.240">
    <property type="match status" value="1"/>
</dbReference>
<name>A0A1D2VNU7_9ASCO</name>
<reference evidence="2" key="1">
    <citation type="submission" date="2016-05" db="EMBL/GenBank/DDBJ databases">
        <title>Comparative genomics of biotechnologically important yeasts.</title>
        <authorList>
            <consortium name="DOE Joint Genome Institute"/>
            <person name="Riley R."/>
            <person name="Haridas S."/>
            <person name="Wolfe K.H."/>
            <person name="Lopes M.R."/>
            <person name="Hittinger C.T."/>
            <person name="Goker M."/>
            <person name="Salamov A."/>
            <person name="Wisecaver J."/>
            <person name="Long T.M."/>
            <person name="Aerts A.L."/>
            <person name="Barry K."/>
            <person name="Choi C."/>
            <person name="Clum A."/>
            <person name="Coughlan A.Y."/>
            <person name="Deshpande S."/>
            <person name="Douglass A.P."/>
            <person name="Hanson S.J."/>
            <person name="Klenk H.-P."/>
            <person name="Labutti K."/>
            <person name="Lapidus A."/>
            <person name="Lindquist E."/>
            <person name="Lipzen A."/>
            <person name="Meier-Kolthoff J.P."/>
            <person name="Ohm R.A."/>
            <person name="Otillar R.P."/>
            <person name="Pangilinan J."/>
            <person name="Peng Y."/>
            <person name="Rokas A."/>
            <person name="Rosa C.A."/>
            <person name="Scheuner C."/>
            <person name="Sibirny A.A."/>
            <person name="Slot J.C."/>
            <person name="Stielow J.B."/>
            <person name="Sun H."/>
            <person name="Kurtzman C.P."/>
            <person name="Blackwell M."/>
            <person name="Grigoriev I.V."/>
            <person name="Jeffries T.W."/>
        </authorList>
    </citation>
    <scope>NUCLEOTIDE SEQUENCE [LARGE SCALE GENOMIC DNA]</scope>
    <source>
        <strain evidence="2">DSM 1968</strain>
    </source>
</reference>
<dbReference type="OrthoDB" id="19619at2759"/>
<dbReference type="EMBL" id="KV454475">
    <property type="protein sequence ID" value="ODV63225.1"/>
    <property type="molecule type" value="Genomic_DNA"/>
</dbReference>
<dbReference type="GeneID" id="30965797"/>
<dbReference type="STRING" id="1344418.A0A1D2VNU7"/>